<protein>
    <recommendedName>
        <fullName evidence="2">Tll0287-like domain-containing protein</fullName>
    </recommendedName>
</protein>
<dbReference type="EMBL" id="BSPX01000001">
    <property type="protein sequence ID" value="GLT20634.1"/>
    <property type="molecule type" value="Genomic_DNA"/>
</dbReference>
<name>A0ABQ6F5V7_9RHOO</name>
<organism evidence="3 4">
    <name type="scientific">Zoogloea oryzae</name>
    <dbReference type="NCBI Taxonomy" id="310767"/>
    <lineage>
        <taxon>Bacteria</taxon>
        <taxon>Pseudomonadati</taxon>
        <taxon>Pseudomonadota</taxon>
        <taxon>Betaproteobacteria</taxon>
        <taxon>Rhodocyclales</taxon>
        <taxon>Zoogloeaceae</taxon>
        <taxon>Zoogloea</taxon>
    </lineage>
</organism>
<evidence type="ECO:0000256" key="1">
    <source>
        <dbReference type="SAM" id="SignalP"/>
    </source>
</evidence>
<keyword evidence="4" id="KW-1185">Reference proteome</keyword>
<evidence type="ECO:0000259" key="2">
    <source>
        <dbReference type="Pfam" id="PF11845"/>
    </source>
</evidence>
<comment type="caution">
    <text evidence="3">The sequence shown here is derived from an EMBL/GenBank/DDBJ whole genome shotgun (WGS) entry which is preliminary data.</text>
</comment>
<feature type="domain" description="Tll0287-like" evidence="2">
    <location>
        <begin position="30"/>
        <end position="190"/>
    </location>
</feature>
<evidence type="ECO:0000313" key="3">
    <source>
        <dbReference type="EMBL" id="GLT20634.1"/>
    </source>
</evidence>
<dbReference type="Proteomes" id="UP001157167">
    <property type="component" value="Unassembled WGS sequence"/>
</dbReference>
<dbReference type="InterPro" id="IPR021796">
    <property type="entry name" value="Tll0287-like_dom"/>
</dbReference>
<reference evidence="4" key="1">
    <citation type="journal article" date="2019" name="Int. J. Syst. Evol. Microbiol.">
        <title>The Global Catalogue of Microorganisms (GCM) 10K type strain sequencing project: providing services to taxonomists for standard genome sequencing and annotation.</title>
        <authorList>
            <consortium name="The Broad Institute Genomics Platform"/>
            <consortium name="The Broad Institute Genome Sequencing Center for Infectious Disease"/>
            <person name="Wu L."/>
            <person name="Ma J."/>
        </authorList>
    </citation>
    <scope>NUCLEOTIDE SEQUENCE [LARGE SCALE GENOMIC DNA]</scope>
    <source>
        <strain evidence="4">NBRC 102407</strain>
    </source>
</reference>
<feature type="signal peptide" evidence="1">
    <location>
        <begin position="1"/>
        <end position="21"/>
    </location>
</feature>
<sequence>MFRRSFVVASTLAVLAGAVHAQDLDALKADTRKNALPVLPKVVAMMQETVAEKGAIEAIPVCKEKAPLLLKEQSAKTGWDMRRVSLRTRNPERGTPDVWEARQLADFNIRAANGEKIETLEAGEIVTENGKQIYRYIRAVPVGDVCLKCHGAPDKIEASLKSQLAKSYPHDTAFGYEKGQIRGGLTVKRPL</sequence>
<feature type="chain" id="PRO_5045317908" description="Tll0287-like domain-containing protein" evidence="1">
    <location>
        <begin position="22"/>
        <end position="191"/>
    </location>
</feature>
<proteinExistence type="predicted"/>
<gene>
    <name evidence="3" type="ORF">GCM10007933_00850</name>
</gene>
<dbReference type="Pfam" id="PF11845">
    <property type="entry name" value="Tll0287-like"/>
    <property type="match status" value="1"/>
</dbReference>
<accession>A0ABQ6F5V7</accession>
<evidence type="ECO:0000313" key="4">
    <source>
        <dbReference type="Proteomes" id="UP001157167"/>
    </source>
</evidence>
<keyword evidence="1" id="KW-0732">Signal</keyword>
<dbReference type="RefSeq" id="WP_284186244.1">
    <property type="nucleotide sequence ID" value="NZ_BSPX01000001.1"/>
</dbReference>